<reference evidence="3" key="1">
    <citation type="journal article" date="2017" name="bioRxiv">
        <title>Comparative analysis of the genomes of Stylophora pistillata and Acropora digitifera provides evidence for extensive differences between species of corals.</title>
        <authorList>
            <person name="Voolstra C.R."/>
            <person name="Li Y."/>
            <person name="Liew Y.J."/>
            <person name="Baumgarten S."/>
            <person name="Zoccola D."/>
            <person name="Flot J.-F."/>
            <person name="Tambutte S."/>
            <person name="Allemand D."/>
            <person name="Aranda M."/>
        </authorList>
    </citation>
    <scope>NUCLEOTIDE SEQUENCE [LARGE SCALE GENOMIC DNA]</scope>
</reference>
<accession>A0A2B4S4D2</accession>
<dbReference type="EMBL" id="LSMT01000207">
    <property type="protein sequence ID" value="PFX23457.1"/>
    <property type="molecule type" value="Genomic_DNA"/>
</dbReference>
<comment type="caution">
    <text evidence="2">The sequence shown here is derived from an EMBL/GenBank/DDBJ whole genome shotgun (WGS) entry which is preliminary data.</text>
</comment>
<feature type="region of interest" description="Disordered" evidence="1">
    <location>
        <begin position="1"/>
        <end position="22"/>
    </location>
</feature>
<organism evidence="2 3">
    <name type="scientific">Stylophora pistillata</name>
    <name type="common">Smooth cauliflower coral</name>
    <dbReference type="NCBI Taxonomy" id="50429"/>
    <lineage>
        <taxon>Eukaryota</taxon>
        <taxon>Metazoa</taxon>
        <taxon>Cnidaria</taxon>
        <taxon>Anthozoa</taxon>
        <taxon>Hexacorallia</taxon>
        <taxon>Scleractinia</taxon>
        <taxon>Astrocoeniina</taxon>
        <taxon>Pocilloporidae</taxon>
        <taxon>Stylophora</taxon>
    </lineage>
</organism>
<evidence type="ECO:0000256" key="1">
    <source>
        <dbReference type="SAM" id="MobiDB-lite"/>
    </source>
</evidence>
<name>A0A2B4S4D2_STYPI</name>
<keyword evidence="3" id="KW-1185">Reference proteome</keyword>
<feature type="compositionally biased region" description="Polar residues" evidence="1">
    <location>
        <begin position="11"/>
        <end position="21"/>
    </location>
</feature>
<evidence type="ECO:0000313" key="2">
    <source>
        <dbReference type="EMBL" id="PFX23457.1"/>
    </source>
</evidence>
<proteinExistence type="predicted"/>
<sequence length="645" mass="72566">MAANKDDNCASEKQSSNQESSALIAALNSMKASIDSGNNLLQELVSKKRSSPSDAIITSKRRKSRTASQKANMMTISFWKLVITLLRLITTSTQTQEKHLHDEDESDASEKADMLHQHDASEADALSLFGDDIDEREDIDLEDISDGDSDNANFMSEISSFLSCSEDTGPPNASGLADSVNGKFNAEYSVEKRKEILQKYKTPSHVCTELSYKRRDALKPFLHQDFRPACARSRKPGKLLFGDDLPKTLQELRTTSKVMTKNSSDARYYKQNTDRPNQYNNRYQQKPFLVNRERIFNPPRSKPTQGLTPFKRKFTDLEDITIQASNFPSPTRDKITKIKTHLVCLLKNPFSVKIRGVAKVIGHLISSLPGIKYGALYYRNLEMDKVAGLKLAKGNFEEKMCISHKGISELHWWLCNLDSSFNTICCPPVELYLTGATENHSGSGKLCASGSRLAHSSMVPSTEITPDLTVVLDFLTMLHENGMSYSTVNTARSMLSSILQLNTSSSLPTGQLPIMKRFMKGIYDLRPSLPRYTAMWDLNIVLNYFRKGESVSELSLKELTLKLTFLLTLLSGQRCQTVKFFSVKNMELSGHKCTFVIIEKVEQSPVGTHLKPVEFLTYPEDEKLCVIKHLQEYIKKTQVIRNDSG</sequence>
<feature type="compositionally biased region" description="Basic and acidic residues" evidence="1">
    <location>
        <begin position="96"/>
        <end position="115"/>
    </location>
</feature>
<dbReference type="PANTHER" id="PTHR35617">
    <property type="entry name" value="PHAGE_INTEGRASE DOMAIN-CONTAINING PROTEIN"/>
    <property type="match status" value="1"/>
</dbReference>
<feature type="compositionally biased region" description="Basic and acidic residues" evidence="1">
    <location>
        <begin position="1"/>
        <end position="10"/>
    </location>
</feature>
<gene>
    <name evidence="2" type="ORF">AWC38_SpisGene12015</name>
</gene>
<protein>
    <submittedName>
        <fullName evidence="2">Uncharacterized protein</fullName>
    </submittedName>
</protein>
<dbReference type="PANTHER" id="PTHR35617:SF3">
    <property type="entry name" value="CORE-BINDING (CB) DOMAIN-CONTAINING PROTEIN"/>
    <property type="match status" value="1"/>
</dbReference>
<feature type="region of interest" description="Disordered" evidence="1">
    <location>
        <begin position="95"/>
        <end position="115"/>
    </location>
</feature>
<dbReference type="Proteomes" id="UP000225706">
    <property type="component" value="Unassembled WGS sequence"/>
</dbReference>
<dbReference type="AlphaFoldDB" id="A0A2B4S4D2"/>
<evidence type="ECO:0000313" key="3">
    <source>
        <dbReference type="Proteomes" id="UP000225706"/>
    </source>
</evidence>